<dbReference type="Gene3D" id="3.30.390.80">
    <property type="entry name" value="DNA repair protein Rad52/59/22"/>
    <property type="match status" value="1"/>
</dbReference>
<protein>
    <submittedName>
        <fullName evidence="6">RAD52 DNA repair protein</fullName>
    </submittedName>
</protein>
<evidence type="ECO:0000313" key="7">
    <source>
        <dbReference type="Proteomes" id="UP001221142"/>
    </source>
</evidence>
<keyword evidence="7" id="KW-1185">Reference proteome</keyword>
<evidence type="ECO:0000256" key="3">
    <source>
        <dbReference type="ARBA" id="ARBA00023172"/>
    </source>
</evidence>
<proteinExistence type="inferred from homology"/>
<dbReference type="PANTHER" id="PTHR12132">
    <property type="entry name" value="DNA REPAIR AND RECOMBINATION PROTEIN RAD52, RAD59"/>
    <property type="match status" value="1"/>
</dbReference>
<dbReference type="GO" id="GO:0005634">
    <property type="term" value="C:nucleus"/>
    <property type="evidence" value="ECO:0007669"/>
    <property type="project" value="TreeGrafter"/>
</dbReference>
<gene>
    <name evidence="6" type="ORF">FB45DRAFT_909065</name>
</gene>
<accession>A0AAD7BYY6</accession>
<feature type="compositionally biased region" description="Low complexity" evidence="5">
    <location>
        <begin position="528"/>
        <end position="537"/>
    </location>
</feature>
<evidence type="ECO:0000256" key="2">
    <source>
        <dbReference type="ARBA" id="ARBA00022763"/>
    </source>
</evidence>
<evidence type="ECO:0000256" key="1">
    <source>
        <dbReference type="ARBA" id="ARBA00006638"/>
    </source>
</evidence>
<dbReference type="InterPro" id="IPR041247">
    <property type="entry name" value="Rad52_fam"/>
</dbReference>
<dbReference type="Pfam" id="PF04098">
    <property type="entry name" value="Rad52_Rad22"/>
    <property type="match status" value="1"/>
</dbReference>
<comment type="caution">
    <text evidence="6">The sequence shown here is derived from an EMBL/GenBank/DDBJ whole genome shotgun (WGS) entry which is preliminary data.</text>
</comment>
<dbReference type="InterPro" id="IPR042525">
    <property type="entry name" value="Rad52_Rad59_Rad22_sf"/>
</dbReference>
<dbReference type="GO" id="GO:0045002">
    <property type="term" value="P:double-strand break repair via single-strand annealing"/>
    <property type="evidence" value="ECO:0007669"/>
    <property type="project" value="TreeGrafter"/>
</dbReference>
<dbReference type="GO" id="GO:0003697">
    <property type="term" value="F:single-stranded DNA binding"/>
    <property type="evidence" value="ECO:0007669"/>
    <property type="project" value="UniProtKB-ARBA"/>
</dbReference>
<dbReference type="FunFam" id="3.30.390.80:FF:000001">
    <property type="entry name" value="DNA repair protein RAD52 homolog"/>
    <property type="match status" value="1"/>
</dbReference>
<feature type="compositionally biased region" description="Pro residues" evidence="5">
    <location>
        <begin position="295"/>
        <end position="307"/>
    </location>
</feature>
<dbReference type="EMBL" id="JARKIF010000007">
    <property type="protein sequence ID" value="KAJ7634512.1"/>
    <property type="molecule type" value="Genomic_DNA"/>
</dbReference>
<keyword evidence="4" id="KW-0234">DNA repair</keyword>
<keyword evidence="2" id="KW-0227">DNA damage</keyword>
<evidence type="ECO:0000256" key="5">
    <source>
        <dbReference type="SAM" id="MobiDB-lite"/>
    </source>
</evidence>
<organism evidence="6 7">
    <name type="scientific">Roridomyces roridus</name>
    <dbReference type="NCBI Taxonomy" id="1738132"/>
    <lineage>
        <taxon>Eukaryota</taxon>
        <taxon>Fungi</taxon>
        <taxon>Dikarya</taxon>
        <taxon>Basidiomycota</taxon>
        <taxon>Agaricomycotina</taxon>
        <taxon>Agaricomycetes</taxon>
        <taxon>Agaricomycetidae</taxon>
        <taxon>Agaricales</taxon>
        <taxon>Marasmiineae</taxon>
        <taxon>Mycenaceae</taxon>
        <taxon>Roridomyces</taxon>
    </lineage>
</organism>
<feature type="region of interest" description="Disordered" evidence="5">
    <location>
        <begin position="293"/>
        <end position="323"/>
    </location>
</feature>
<dbReference type="AlphaFoldDB" id="A0AAD7BYY6"/>
<feature type="compositionally biased region" description="Acidic residues" evidence="5">
    <location>
        <begin position="314"/>
        <end position="323"/>
    </location>
</feature>
<feature type="compositionally biased region" description="Low complexity" evidence="5">
    <location>
        <begin position="415"/>
        <end position="424"/>
    </location>
</feature>
<sequence length="548" mass="58584">MAGAMSGHLINSFESNRSICTDGHFSFAPHMHGSSTQNSMSFTSQASTSSGESTYDRICRLQSKLNQKLGPEFISQRPGPGGGPKLTYAEGWKVINVANEVFGFEGWSSNIVNLVTDYMDYNEETKRYNIGVSAVMRVTLKEGSFHEDVGYGMIENAKSKGTALDKCKKEAVTDGLKRTLRNFGNVLGNCLYDKQYAAEVVKIKVPPVKLDKGDLHRLPEFSASTSTSAPTSVQTPQPQQQKWQPNQDSKPITSVPRHLQQQPQQPPRANQASGLQTPITTPAAPERKVAFAPLQPKPAPPLPPPQPQLKAEPAIDDDESYGFSDDDAFMALADMTDADLGRPIDFEEGLAGSAGGNSSVVSESAAAEAAPVSRPQQAPQQVNRPPQQQQQHQQPARVGPMGLGWAGTNAGAGTGQAQAQWGALPANPSGQSNTRNYSGGNTRPPTANPVQHHQQTNQNSKPPSGMSAPPATKRPPSVGGFHFPPGMPNPLLRPDSSKPPQMPQQQQQGVKRSAEVMMQSSRGGGGPRQPLGPLALDGGAGDAKRMRQ</sequence>
<feature type="region of interest" description="Disordered" evidence="5">
    <location>
        <begin position="345"/>
        <end position="548"/>
    </location>
</feature>
<evidence type="ECO:0000256" key="4">
    <source>
        <dbReference type="ARBA" id="ARBA00023204"/>
    </source>
</evidence>
<feature type="compositionally biased region" description="Polar residues" evidence="5">
    <location>
        <begin position="268"/>
        <end position="279"/>
    </location>
</feature>
<dbReference type="Proteomes" id="UP001221142">
    <property type="component" value="Unassembled WGS sequence"/>
</dbReference>
<dbReference type="SUPFAM" id="SSF54768">
    <property type="entry name" value="dsRNA-binding domain-like"/>
    <property type="match status" value="1"/>
</dbReference>
<dbReference type="GO" id="GO:0000724">
    <property type="term" value="P:double-strand break repair via homologous recombination"/>
    <property type="evidence" value="ECO:0007669"/>
    <property type="project" value="TreeGrafter"/>
</dbReference>
<feature type="compositionally biased region" description="Polar residues" evidence="5">
    <location>
        <begin position="428"/>
        <end position="462"/>
    </location>
</feature>
<feature type="compositionally biased region" description="Low complexity" evidence="5">
    <location>
        <begin position="356"/>
        <end position="395"/>
    </location>
</feature>
<feature type="compositionally biased region" description="Gly residues" evidence="5">
    <location>
        <begin position="401"/>
        <end position="414"/>
    </location>
</feature>
<reference evidence="6" key="1">
    <citation type="submission" date="2023-03" db="EMBL/GenBank/DDBJ databases">
        <title>Massive genome expansion in bonnet fungi (Mycena s.s.) driven by repeated elements and novel gene families across ecological guilds.</title>
        <authorList>
            <consortium name="Lawrence Berkeley National Laboratory"/>
            <person name="Harder C.B."/>
            <person name="Miyauchi S."/>
            <person name="Viragh M."/>
            <person name="Kuo A."/>
            <person name="Thoen E."/>
            <person name="Andreopoulos B."/>
            <person name="Lu D."/>
            <person name="Skrede I."/>
            <person name="Drula E."/>
            <person name="Henrissat B."/>
            <person name="Morin E."/>
            <person name="Kohler A."/>
            <person name="Barry K."/>
            <person name="LaButti K."/>
            <person name="Morin E."/>
            <person name="Salamov A."/>
            <person name="Lipzen A."/>
            <person name="Mereny Z."/>
            <person name="Hegedus B."/>
            <person name="Baldrian P."/>
            <person name="Stursova M."/>
            <person name="Weitz H."/>
            <person name="Taylor A."/>
            <person name="Grigoriev I.V."/>
            <person name="Nagy L.G."/>
            <person name="Martin F."/>
            <person name="Kauserud H."/>
        </authorList>
    </citation>
    <scope>NUCLEOTIDE SEQUENCE</scope>
    <source>
        <strain evidence="6">9284</strain>
    </source>
</reference>
<evidence type="ECO:0000313" key="6">
    <source>
        <dbReference type="EMBL" id="KAJ7634512.1"/>
    </source>
</evidence>
<feature type="region of interest" description="Disordered" evidence="5">
    <location>
        <begin position="222"/>
        <end position="279"/>
    </location>
</feature>
<keyword evidence="3" id="KW-0233">DNA recombination</keyword>
<dbReference type="InterPro" id="IPR007232">
    <property type="entry name" value="Rad52_Rad59_Rad22"/>
</dbReference>
<dbReference type="PANTHER" id="PTHR12132:SF1">
    <property type="entry name" value="DNA REPAIR PROTEIN RAD52 HOMOLOG"/>
    <property type="match status" value="1"/>
</dbReference>
<dbReference type="GO" id="GO:0006312">
    <property type="term" value="P:mitotic recombination"/>
    <property type="evidence" value="ECO:0007669"/>
    <property type="project" value="TreeGrafter"/>
</dbReference>
<name>A0AAD7BYY6_9AGAR</name>
<feature type="compositionally biased region" description="Low complexity" evidence="5">
    <location>
        <begin position="224"/>
        <end position="247"/>
    </location>
</feature>
<comment type="similarity">
    <text evidence="1">Belongs to the RAD52 family.</text>
</comment>